<proteinExistence type="predicted"/>
<protein>
    <submittedName>
        <fullName evidence="2">DUF4268 domain-containing protein</fullName>
    </submittedName>
</protein>
<dbReference type="Proteomes" id="UP000285794">
    <property type="component" value="Unassembled WGS sequence"/>
</dbReference>
<comment type="caution">
    <text evidence="2">The sequence shown here is derived from an EMBL/GenBank/DDBJ whole genome shotgun (WGS) entry which is preliminary data.</text>
</comment>
<keyword evidence="3" id="KW-1185">Reference proteome</keyword>
<dbReference type="EMBL" id="QQWG01000014">
    <property type="protein sequence ID" value="RRG20257.1"/>
    <property type="molecule type" value="Genomic_DNA"/>
</dbReference>
<gene>
    <name evidence="2" type="ORF">DWB61_12980</name>
</gene>
<dbReference type="Pfam" id="PF14088">
    <property type="entry name" value="DUF4268"/>
    <property type="match status" value="1"/>
</dbReference>
<feature type="domain" description="DUF4268" evidence="1">
    <location>
        <begin position="11"/>
        <end position="142"/>
    </location>
</feature>
<dbReference type="AlphaFoldDB" id="A0A425XYR0"/>
<dbReference type="RefSeq" id="WP_125031314.1">
    <property type="nucleotide sequence ID" value="NZ_JAPXVP010000012.1"/>
</dbReference>
<reference evidence="2 3" key="1">
    <citation type="submission" date="2018-07" db="EMBL/GenBank/DDBJ databases">
        <title>Draft genome sequence of Ancylomarina sp. M1P.</title>
        <authorList>
            <person name="Yadav S."/>
            <person name="Villanueva L."/>
            <person name="Damste J.S.S."/>
        </authorList>
    </citation>
    <scope>NUCLEOTIDE SEQUENCE [LARGE SCALE GENOMIC DNA]</scope>
    <source>
        <strain evidence="2 3">M1P</strain>
    </source>
</reference>
<evidence type="ECO:0000313" key="3">
    <source>
        <dbReference type="Proteomes" id="UP000285794"/>
    </source>
</evidence>
<name>A0A425XYR0_9BACT</name>
<evidence type="ECO:0000313" key="2">
    <source>
        <dbReference type="EMBL" id="RRG20257.1"/>
    </source>
</evidence>
<evidence type="ECO:0000259" key="1">
    <source>
        <dbReference type="Pfam" id="PF14088"/>
    </source>
</evidence>
<dbReference type="InterPro" id="IPR025364">
    <property type="entry name" value="DUF4268"/>
</dbReference>
<accession>A0A425XYR0</accession>
<dbReference type="OrthoDB" id="1467516at2"/>
<organism evidence="2 3">
    <name type="scientific">Ancylomarina euxinus</name>
    <dbReference type="NCBI Taxonomy" id="2283627"/>
    <lineage>
        <taxon>Bacteria</taxon>
        <taxon>Pseudomonadati</taxon>
        <taxon>Bacteroidota</taxon>
        <taxon>Bacteroidia</taxon>
        <taxon>Marinilabiliales</taxon>
        <taxon>Marinifilaceae</taxon>
        <taxon>Ancylomarina</taxon>
    </lineage>
</organism>
<sequence>MYTKDEVKAFKIGFWDGFKRYSKKKGRKMTSWVLKGTQIKEVQLKFDLNEEGAFVMLQVDSKLDANRLAVFESFEKYKPVIDETCGEDLIWDKNYFIKGFKEVSVIYYQLPDVSIYNKEDWEKCYDFFFKQMSLLEEAFLDVKEVVMYRV</sequence>